<dbReference type="EMBL" id="JXYQ01000011">
    <property type="protein sequence ID" value="KJA11610.1"/>
    <property type="molecule type" value="Genomic_DNA"/>
</dbReference>
<protein>
    <recommendedName>
        <fullName evidence="3">Replication protein</fullName>
    </recommendedName>
</protein>
<organism evidence="1 2">
    <name type="scientific">Acidovorax temperans</name>
    <dbReference type="NCBI Taxonomy" id="80878"/>
    <lineage>
        <taxon>Bacteria</taxon>
        <taxon>Pseudomonadati</taxon>
        <taxon>Pseudomonadota</taxon>
        <taxon>Betaproteobacteria</taxon>
        <taxon>Burkholderiales</taxon>
        <taxon>Comamonadaceae</taxon>
        <taxon>Acidovorax</taxon>
    </lineage>
</organism>
<evidence type="ECO:0000313" key="1">
    <source>
        <dbReference type="EMBL" id="KJA11610.1"/>
    </source>
</evidence>
<name>A0A0D7KBD4_9BURK</name>
<dbReference type="Proteomes" id="UP000032566">
    <property type="component" value="Unassembled WGS sequence"/>
</dbReference>
<accession>A0A0D7KBD4</accession>
<proteinExistence type="predicted"/>
<gene>
    <name evidence="1" type="ORF">RP29_04370</name>
</gene>
<dbReference type="PATRIC" id="fig|80878.5.peg.106"/>
<evidence type="ECO:0000313" key="2">
    <source>
        <dbReference type="Proteomes" id="UP000032566"/>
    </source>
</evidence>
<dbReference type="AlphaFoldDB" id="A0A0D7KBD4"/>
<dbReference type="OrthoDB" id="8910704at2"/>
<evidence type="ECO:0008006" key="3">
    <source>
        <dbReference type="Google" id="ProtNLM"/>
    </source>
</evidence>
<keyword evidence="2" id="KW-1185">Reference proteome</keyword>
<dbReference type="RefSeq" id="WP_044396228.1">
    <property type="nucleotide sequence ID" value="NZ_JXYQ01000011.1"/>
</dbReference>
<sequence length="281" mass="31906">MMTFTMAHTYEGDWTESINRLHDAYKLFDKNMSRRYKAIGSIGKLKSLEAPVGKNGIHGHFHVLVTYAEGVDMSAFETVARREWEKAVQQVGGECNERGFDLKLNAMADYLAKHDLAHEMSSHDTKQARKKGLSLVQLLDRAARGDKKSSAEWLRAIEALQGRRRFHAGDIASKLGIPTCSEWEDEEHQAELMEHNANAPEPVKITYPLRDHLRATAIDHPRFGLALILRAARGGDAEKVWSMVKKLCDEYDAFRRSQAITPEQKIEERLFAEVGKDLNFD</sequence>
<comment type="caution">
    <text evidence="1">The sequence shown here is derived from an EMBL/GenBank/DDBJ whole genome shotgun (WGS) entry which is preliminary data.</text>
</comment>
<reference evidence="1 2" key="1">
    <citation type="submission" date="2014-12" db="EMBL/GenBank/DDBJ databases">
        <title>Isolation of bacteria from lake water.</title>
        <authorList>
            <person name="Sheng K.-Y."/>
            <person name="Chin P.-S."/>
            <person name="Chan K.-G."/>
            <person name="Tan G.S."/>
        </authorList>
    </citation>
    <scope>NUCLEOTIDE SEQUENCE [LARGE SCALE GENOMIC DNA]</scope>
    <source>
        <strain evidence="1 2">KY4</strain>
    </source>
</reference>